<proteinExistence type="predicted"/>
<organism evidence="1 2">
    <name type="scientific">Salinarimonas soli</name>
    <dbReference type="NCBI Taxonomy" id="1638099"/>
    <lineage>
        <taxon>Bacteria</taxon>
        <taxon>Pseudomonadati</taxon>
        <taxon>Pseudomonadota</taxon>
        <taxon>Alphaproteobacteria</taxon>
        <taxon>Hyphomicrobiales</taxon>
        <taxon>Salinarimonadaceae</taxon>
        <taxon>Salinarimonas</taxon>
    </lineage>
</organism>
<keyword evidence="2" id="KW-1185">Reference proteome</keyword>
<dbReference type="AlphaFoldDB" id="A0A5B2VSI7"/>
<protein>
    <submittedName>
        <fullName evidence="1">Uncharacterized protein</fullName>
    </submittedName>
</protein>
<name>A0A5B2VSI7_9HYPH</name>
<accession>A0A5B2VSI7</accession>
<evidence type="ECO:0000313" key="1">
    <source>
        <dbReference type="EMBL" id="KAA2242191.1"/>
    </source>
</evidence>
<dbReference type="RefSeq" id="WP_149815462.1">
    <property type="nucleotide sequence ID" value="NZ_VUOA01000006.1"/>
</dbReference>
<sequence>MGPLDLTRLDPAAIGGIARLRLKAALDERRHLVDPEAFFTEATESGLFTGTALHFENGLLTGRSSVDGPAAAYLQFFDDGRRLGLAREPLERYIAQRIAGVTLPATLLPEAREEALALGFATPPPDAPLHRTGTAAMVLAPGQRARILGSWRWGNWSDPDLNRIALHRGEGGLVLDLYRLGGAERTPSARWALPWEEDVVLAARLLLSPEETAALLDGAKDPDFTGGLVESLEGGPLWRSAMTVLRQRISIEPSPDHLRLTVEALRMMARIGRPIYA</sequence>
<comment type="caution">
    <text evidence="1">The sequence shown here is derived from an EMBL/GenBank/DDBJ whole genome shotgun (WGS) entry which is preliminary data.</text>
</comment>
<gene>
    <name evidence="1" type="ORF">F0L46_02565</name>
</gene>
<reference evidence="1 2" key="2">
    <citation type="submission" date="2019-09" db="EMBL/GenBank/DDBJ databases">
        <authorList>
            <person name="Jin C."/>
        </authorList>
    </citation>
    <scope>NUCLEOTIDE SEQUENCE [LARGE SCALE GENOMIC DNA]</scope>
    <source>
        <strain evidence="1 2">BN140002</strain>
    </source>
</reference>
<dbReference type="EMBL" id="VUOA01000006">
    <property type="protein sequence ID" value="KAA2242191.1"/>
    <property type="molecule type" value="Genomic_DNA"/>
</dbReference>
<reference evidence="1 2" key="1">
    <citation type="submission" date="2019-09" db="EMBL/GenBank/DDBJ databases">
        <title>Salinarimonas rosea gen. nov., sp. nov., a new member of the a-2 subgroup of the Proteobacteria.</title>
        <authorList>
            <person name="Liu J."/>
        </authorList>
    </citation>
    <scope>NUCLEOTIDE SEQUENCE [LARGE SCALE GENOMIC DNA]</scope>
    <source>
        <strain evidence="1 2">BN140002</strain>
    </source>
</reference>
<evidence type="ECO:0000313" key="2">
    <source>
        <dbReference type="Proteomes" id="UP000323142"/>
    </source>
</evidence>
<dbReference type="Proteomes" id="UP000323142">
    <property type="component" value="Unassembled WGS sequence"/>
</dbReference>